<dbReference type="InterPro" id="IPR023346">
    <property type="entry name" value="Lysozyme-like_dom_sf"/>
</dbReference>
<evidence type="ECO:0000259" key="3">
    <source>
        <dbReference type="Pfam" id="PF01464"/>
    </source>
</evidence>
<keyword evidence="5" id="KW-1185">Reference proteome</keyword>
<feature type="domain" description="Transglycosylase SLT" evidence="3">
    <location>
        <begin position="35"/>
        <end position="130"/>
    </location>
</feature>
<proteinExistence type="inferred from homology"/>
<protein>
    <submittedName>
        <fullName evidence="4">Transglycosylase-like protein with SLT domain</fullName>
    </submittedName>
</protein>
<evidence type="ECO:0000256" key="1">
    <source>
        <dbReference type="ARBA" id="ARBA00007734"/>
    </source>
</evidence>
<name>A0A3R9NZN7_9BACT</name>
<sequence length="168" mass="18358">MRGKLVVAFFAAMSLSAAAQSSRSSEFTAPESVYYANAYADHYGVPRELVHAVIAQESGWNQRALSGKGAIGLMQLMPDTAIRFSVQNPTSIQDNIGGGVRYLAKLSELFHGDLRMVVAAYYCGEHHILTSGLRYHNAEVIAYVGSVEKRYERELALHHPGNLKGTGQ</sequence>
<evidence type="ECO:0000313" key="5">
    <source>
        <dbReference type="Proteomes" id="UP000269669"/>
    </source>
</evidence>
<dbReference type="RefSeq" id="WP_125486916.1">
    <property type="nucleotide sequence ID" value="NZ_RSDW01000001.1"/>
</dbReference>
<dbReference type="PANTHER" id="PTHR37423:SF2">
    <property type="entry name" value="MEMBRANE-BOUND LYTIC MUREIN TRANSGLYCOSYLASE C"/>
    <property type="match status" value="1"/>
</dbReference>
<dbReference type="PANTHER" id="PTHR37423">
    <property type="entry name" value="SOLUBLE LYTIC MUREIN TRANSGLYCOSYLASE-RELATED"/>
    <property type="match status" value="1"/>
</dbReference>
<dbReference type="AlphaFoldDB" id="A0A3R9NZN7"/>
<dbReference type="Gene3D" id="1.10.530.10">
    <property type="match status" value="1"/>
</dbReference>
<evidence type="ECO:0000313" key="4">
    <source>
        <dbReference type="EMBL" id="RSL18568.1"/>
    </source>
</evidence>
<accession>A0A3R9NZN7</accession>
<reference evidence="4 5" key="1">
    <citation type="submission" date="2018-12" db="EMBL/GenBank/DDBJ databases">
        <title>Sequencing of bacterial isolates from soil warming experiment in Harvard Forest, Massachusetts, USA.</title>
        <authorList>
            <person name="Deangelis K."/>
        </authorList>
    </citation>
    <scope>NUCLEOTIDE SEQUENCE [LARGE SCALE GENOMIC DNA]</scope>
    <source>
        <strain evidence="4 5">EB153</strain>
    </source>
</reference>
<dbReference type="CDD" id="cd00254">
    <property type="entry name" value="LT-like"/>
    <property type="match status" value="1"/>
</dbReference>
<dbReference type="Pfam" id="PF01464">
    <property type="entry name" value="SLT"/>
    <property type="match status" value="1"/>
</dbReference>
<organism evidence="4 5">
    <name type="scientific">Edaphobacter aggregans</name>
    <dbReference type="NCBI Taxonomy" id="570835"/>
    <lineage>
        <taxon>Bacteria</taxon>
        <taxon>Pseudomonadati</taxon>
        <taxon>Acidobacteriota</taxon>
        <taxon>Terriglobia</taxon>
        <taxon>Terriglobales</taxon>
        <taxon>Acidobacteriaceae</taxon>
        <taxon>Edaphobacter</taxon>
    </lineage>
</organism>
<dbReference type="Proteomes" id="UP000269669">
    <property type="component" value="Unassembled WGS sequence"/>
</dbReference>
<dbReference type="InterPro" id="IPR008258">
    <property type="entry name" value="Transglycosylase_SLT_dom_1"/>
</dbReference>
<feature type="signal peptide" evidence="2">
    <location>
        <begin position="1"/>
        <end position="19"/>
    </location>
</feature>
<dbReference type="EMBL" id="RSDW01000001">
    <property type="protein sequence ID" value="RSL18568.1"/>
    <property type="molecule type" value="Genomic_DNA"/>
</dbReference>
<keyword evidence="2" id="KW-0732">Signal</keyword>
<comment type="similarity">
    <text evidence="1">Belongs to the transglycosylase Slt family.</text>
</comment>
<dbReference type="OrthoDB" id="9815002at2"/>
<dbReference type="SUPFAM" id="SSF53955">
    <property type="entry name" value="Lysozyme-like"/>
    <property type="match status" value="1"/>
</dbReference>
<gene>
    <name evidence="4" type="ORF">EDE15_4158</name>
</gene>
<feature type="chain" id="PRO_5018697640" evidence="2">
    <location>
        <begin position="20"/>
        <end position="168"/>
    </location>
</feature>
<comment type="caution">
    <text evidence="4">The sequence shown here is derived from an EMBL/GenBank/DDBJ whole genome shotgun (WGS) entry which is preliminary data.</text>
</comment>
<evidence type="ECO:0000256" key="2">
    <source>
        <dbReference type="SAM" id="SignalP"/>
    </source>
</evidence>